<dbReference type="InterPro" id="IPR036856">
    <property type="entry name" value="Ald_Oxase/Xan_DH_a/b_sf"/>
</dbReference>
<sequence length="772" mass="80769">MNAPFQAKAPDRGTAADPAWIGRDVRRVEDAALVTGRGRFIGDLTPPDCLHLEFFRSPYARGQITHIDIAAARAHPGVVAVLTAADLAGAGRAAVNGLVDGLKLAPFTLLAGDAVEAVGQPVVAIVATSAEAARDAAATVDIVVESSVLRGRSPENAAFTETWSSGASAQAFAEAAHVVRVDIDYPRLAPMALEPRGALAVWDDDGLTVWLPTQAPHRARIDLADVLGMPQEQIRVIAPDVGGAFGGKASLYPEDAVVAWAARALRKPVKWAASRGDDFLAATHGRGGRTEAALALANDGRVLALRAQLSFPLGHWMPYSSVVPGRNAARILPGPYRVDNVDIELTGYLASTAAIGIYRGAGRPEACMVMERLMDRAAAVLGVDPLELRRRNLIAPAAFPYTTPTGQVLDSGDYPALLAKAEKQSSYAELCRERTRRRKRGEIVGVGTALYVEPCGQGWESARIGLATDGTIVLATGSSAQGQGRETAYAQIVCDVLKTPFDSVRVLHGDTRTTPAGIGALASRGTPIGGSAVLRATQAFLDKAFGIARDLLACADAPLEAVADGVVVRAGDGRHASWTDIARHAIAKGIDLAEGLALTTTEVYEAAGEAWSSGCCVAAVSVDADTGELTVEQVTWIDDAGVVINPMLVEGQLRGGFAQGIGAVMSERIVYDEEGQLLTASLMDYGIPRAGDIPPLVIDKLPAVSPANALGAKGVGEAGCIGPPAAIMNAAVDALSPFGVTHLDIPLTSETIWRALETHRHSNMNTTGRRET</sequence>
<dbReference type="SUPFAM" id="SSF56003">
    <property type="entry name" value="Molybdenum cofactor-binding domain"/>
    <property type="match status" value="1"/>
</dbReference>
<dbReference type="Gene3D" id="3.30.365.10">
    <property type="entry name" value="Aldehyde oxidase/xanthine dehydrogenase, molybdopterin binding domain"/>
    <property type="match status" value="4"/>
</dbReference>
<dbReference type="Gene3D" id="3.90.1170.50">
    <property type="entry name" value="Aldehyde oxidase/xanthine dehydrogenase, a/b hammerhead"/>
    <property type="match status" value="1"/>
</dbReference>
<evidence type="ECO:0000256" key="1">
    <source>
        <dbReference type="ARBA" id="ARBA00022505"/>
    </source>
</evidence>
<keyword evidence="2" id="KW-0560">Oxidoreductase</keyword>
<dbReference type="Pfam" id="PF01315">
    <property type="entry name" value="Ald_Xan_dh_C"/>
    <property type="match status" value="1"/>
</dbReference>
<dbReference type="PANTHER" id="PTHR11908:SF132">
    <property type="entry name" value="ALDEHYDE OXIDASE 1-RELATED"/>
    <property type="match status" value="1"/>
</dbReference>
<dbReference type="RefSeq" id="WP_115694277.1">
    <property type="nucleotide sequence ID" value="NZ_CP031417.1"/>
</dbReference>
<name>A0A346A401_9HYPH</name>
<evidence type="ECO:0000313" key="4">
    <source>
        <dbReference type="EMBL" id="AXK83898.1"/>
    </source>
</evidence>
<dbReference type="InterPro" id="IPR016208">
    <property type="entry name" value="Ald_Oxase/xanthine_DH-like"/>
</dbReference>
<dbReference type="OrthoDB" id="9758509at2"/>
<dbReference type="Proteomes" id="UP000254889">
    <property type="component" value="Chromosome"/>
</dbReference>
<proteinExistence type="predicted"/>
<dbReference type="InterPro" id="IPR008274">
    <property type="entry name" value="AldOxase/xan_DH_MoCoBD1"/>
</dbReference>
<dbReference type="PANTHER" id="PTHR11908">
    <property type="entry name" value="XANTHINE DEHYDROGENASE"/>
    <property type="match status" value="1"/>
</dbReference>
<dbReference type="InterPro" id="IPR046867">
    <property type="entry name" value="AldOxase/xan_DH_MoCoBD2"/>
</dbReference>
<dbReference type="InterPro" id="IPR000674">
    <property type="entry name" value="Ald_Oxase/Xan_DH_a/b"/>
</dbReference>
<accession>A0A346A401</accession>
<gene>
    <name evidence="4" type="ORF">DW352_07140</name>
</gene>
<dbReference type="SUPFAM" id="SSF54665">
    <property type="entry name" value="CO dehydrogenase molybdoprotein N-domain-like"/>
    <property type="match status" value="1"/>
</dbReference>
<evidence type="ECO:0000313" key="5">
    <source>
        <dbReference type="Proteomes" id="UP000254889"/>
    </source>
</evidence>
<organism evidence="4 5">
    <name type="scientific">Pseudolabrys taiwanensis</name>
    <dbReference type="NCBI Taxonomy" id="331696"/>
    <lineage>
        <taxon>Bacteria</taxon>
        <taxon>Pseudomonadati</taxon>
        <taxon>Pseudomonadota</taxon>
        <taxon>Alphaproteobacteria</taxon>
        <taxon>Hyphomicrobiales</taxon>
        <taxon>Xanthobacteraceae</taxon>
        <taxon>Pseudolabrys</taxon>
    </lineage>
</organism>
<dbReference type="InterPro" id="IPR037165">
    <property type="entry name" value="AldOxase/xan_DH_Mopterin-bd_sf"/>
</dbReference>
<keyword evidence="1" id="KW-0500">Molybdenum</keyword>
<dbReference type="Pfam" id="PF02738">
    <property type="entry name" value="MoCoBD_1"/>
    <property type="match status" value="1"/>
</dbReference>
<dbReference type="AlphaFoldDB" id="A0A346A401"/>
<reference evidence="4 5" key="1">
    <citation type="submission" date="2018-07" db="EMBL/GenBank/DDBJ databases">
        <authorList>
            <person name="Quirk P.G."/>
            <person name="Krulwich T.A."/>
        </authorList>
    </citation>
    <scope>NUCLEOTIDE SEQUENCE [LARGE SCALE GENOMIC DNA]</scope>
    <source>
        <strain evidence="4 5">CC-BB4</strain>
    </source>
</reference>
<evidence type="ECO:0000256" key="2">
    <source>
        <dbReference type="ARBA" id="ARBA00023002"/>
    </source>
</evidence>
<protein>
    <submittedName>
        <fullName evidence="4">Xanthine dehydrogenase family protein molybdopterin-binding subunit</fullName>
    </submittedName>
</protein>
<feature type="domain" description="Aldehyde oxidase/xanthine dehydrogenase a/b hammerhead" evidence="3">
    <location>
        <begin position="35"/>
        <end position="148"/>
    </location>
</feature>
<dbReference type="Pfam" id="PF20256">
    <property type="entry name" value="MoCoBD_2"/>
    <property type="match status" value="1"/>
</dbReference>
<dbReference type="GO" id="GO:0005506">
    <property type="term" value="F:iron ion binding"/>
    <property type="evidence" value="ECO:0007669"/>
    <property type="project" value="InterPro"/>
</dbReference>
<keyword evidence="5" id="KW-1185">Reference proteome</keyword>
<dbReference type="EMBL" id="CP031417">
    <property type="protein sequence ID" value="AXK83898.1"/>
    <property type="molecule type" value="Genomic_DNA"/>
</dbReference>
<dbReference type="KEGG" id="ptaw:DW352_07140"/>
<dbReference type="GO" id="GO:0016491">
    <property type="term" value="F:oxidoreductase activity"/>
    <property type="evidence" value="ECO:0007669"/>
    <property type="project" value="UniProtKB-KW"/>
</dbReference>
<evidence type="ECO:0000259" key="3">
    <source>
        <dbReference type="SMART" id="SM01008"/>
    </source>
</evidence>
<dbReference type="SMART" id="SM01008">
    <property type="entry name" value="Ald_Xan_dh_C"/>
    <property type="match status" value="1"/>
</dbReference>